<keyword evidence="3" id="KW-1185">Reference proteome</keyword>
<sequence>MPAAWLVGALCVLAHGLLPRACMAISWTVWFATVALGQIAGPLYGVWGGTPFEPFHHIPNTVTGHPFDPVPPLVLTTLSALLSAGGLLALSRRDIG</sequence>
<evidence type="ECO:0000256" key="1">
    <source>
        <dbReference type="SAM" id="Phobius"/>
    </source>
</evidence>
<keyword evidence="1" id="KW-0812">Transmembrane</keyword>
<gene>
    <name evidence="2" type="ORF">LX83_006695</name>
</gene>
<dbReference type="AlphaFoldDB" id="A0AAE3GM38"/>
<proteinExistence type="predicted"/>
<organism evidence="2 3">
    <name type="scientific">Goodfellowiella coeruleoviolacea</name>
    <dbReference type="NCBI Taxonomy" id="334858"/>
    <lineage>
        <taxon>Bacteria</taxon>
        <taxon>Bacillati</taxon>
        <taxon>Actinomycetota</taxon>
        <taxon>Actinomycetes</taxon>
        <taxon>Pseudonocardiales</taxon>
        <taxon>Pseudonocardiaceae</taxon>
        <taxon>Goodfellowiella</taxon>
    </lineage>
</organism>
<protein>
    <submittedName>
        <fullName evidence="2">Uncharacterized protein</fullName>
    </submittedName>
</protein>
<accession>A0AAE3GM38</accession>
<comment type="caution">
    <text evidence="2">The sequence shown here is derived from an EMBL/GenBank/DDBJ whole genome shotgun (WGS) entry which is preliminary data.</text>
</comment>
<name>A0AAE3GM38_9PSEU</name>
<keyword evidence="1" id="KW-0472">Membrane</keyword>
<evidence type="ECO:0000313" key="3">
    <source>
        <dbReference type="Proteomes" id="UP001206128"/>
    </source>
</evidence>
<evidence type="ECO:0000313" key="2">
    <source>
        <dbReference type="EMBL" id="MCP2169809.1"/>
    </source>
</evidence>
<feature type="transmembrane region" description="Helical" evidence="1">
    <location>
        <begin position="70"/>
        <end position="90"/>
    </location>
</feature>
<dbReference type="EMBL" id="JAMTCK010000021">
    <property type="protein sequence ID" value="MCP2169809.1"/>
    <property type="molecule type" value="Genomic_DNA"/>
</dbReference>
<dbReference type="RefSeq" id="WP_253779131.1">
    <property type="nucleotide sequence ID" value="NZ_JAMTCK010000021.1"/>
</dbReference>
<keyword evidence="1" id="KW-1133">Transmembrane helix</keyword>
<reference evidence="2" key="1">
    <citation type="submission" date="2022-06" db="EMBL/GenBank/DDBJ databases">
        <title>Genomic Encyclopedia of Archaeal and Bacterial Type Strains, Phase II (KMG-II): from individual species to whole genera.</title>
        <authorList>
            <person name="Goeker M."/>
        </authorList>
    </citation>
    <scope>NUCLEOTIDE SEQUENCE</scope>
    <source>
        <strain evidence="2">DSM 43935</strain>
    </source>
</reference>
<dbReference type="Proteomes" id="UP001206128">
    <property type="component" value="Unassembled WGS sequence"/>
</dbReference>